<dbReference type="Proteomes" id="UP000481339">
    <property type="component" value="Unassembled WGS sequence"/>
</dbReference>
<keyword evidence="7" id="KW-1185">Reference proteome</keyword>
<keyword evidence="2" id="KW-0808">Transferase</keyword>
<evidence type="ECO:0000313" key="7">
    <source>
        <dbReference type="Proteomes" id="UP000481339"/>
    </source>
</evidence>
<evidence type="ECO:0000259" key="5">
    <source>
        <dbReference type="Pfam" id="PF02384"/>
    </source>
</evidence>
<reference evidence="6 7" key="1">
    <citation type="submission" date="2019-09" db="EMBL/GenBank/DDBJ databases">
        <title>Phylogeny of genus Pseudoclavibacter and closely related genus.</title>
        <authorList>
            <person name="Li Y."/>
        </authorList>
    </citation>
    <scope>NUCLEOTIDE SEQUENCE [LARGE SCALE GENOMIC DNA]</scope>
    <source>
        <strain evidence="6 7">JCM 16921</strain>
    </source>
</reference>
<dbReference type="EMBL" id="WBKA01000001">
    <property type="protein sequence ID" value="KAB1633553.1"/>
    <property type="molecule type" value="Genomic_DNA"/>
</dbReference>
<dbReference type="Pfam" id="PF02384">
    <property type="entry name" value="N6_Mtase"/>
    <property type="match status" value="1"/>
</dbReference>
<dbReference type="Gene3D" id="3.40.50.150">
    <property type="entry name" value="Vaccinia Virus protein VP39"/>
    <property type="match status" value="1"/>
</dbReference>
<evidence type="ECO:0000256" key="4">
    <source>
        <dbReference type="SAM" id="MobiDB-lite"/>
    </source>
</evidence>
<dbReference type="AlphaFoldDB" id="A0A7C8FLN1"/>
<feature type="domain" description="DNA methylase adenine-specific" evidence="5">
    <location>
        <begin position="22"/>
        <end position="68"/>
    </location>
</feature>
<feature type="compositionally biased region" description="Polar residues" evidence="4">
    <location>
        <begin position="224"/>
        <end position="246"/>
    </location>
</feature>
<organism evidence="6 7">
    <name type="scientific">Pseudoclavibacter caeni</name>
    <dbReference type="NCBI Taxonomy" id="908846"/>
    <lineage>
        <taxon>Bacteria</taxon>
        <taxon>Bacillati</taxon>
        <taxon>Actinomycetota</taxon>
        <taxon>Actinomycetes</taxon>
        <taxon>Micrococcales</taxon>
        <taxon>Microbacteriaceae</taxon>
        <taxon>Pseudoclavibacter</taxon>
    </lineage>
</organism>
<evidence type="ECO:0000256" key="3">
    <source>
        <dbReference type="ARBA" id="ARBA00022691"/>
    </source>
</evidence>
<dbReference type="GO" id="GO:0003677">
    <property type="term" value="F:DNA binding"/>
    <property type="evidence" value="ECO:0007669"/>
    <property type="project" value="InterPro"/>
</dbReference>
<keyword evidence="1 6" id="KW-0489">Methyltransferase</keyword>
<dbReference type="PRINTS" id="PR00507">
    <property type="entry name" value="N12N6MTFRASE"/>
</dbReference>
<dbReference type="GO" id="GO:0008170">
    <property type="term" value="F:N-methyltransferase activity"/>
    <property type="evidence" value="ECO:0007669"/>
    <property type="project" value="InterPro"/>
</dbReference>
<keyword evidence="3" id="KW-0949">S-adenosyl-L-methionine</keyword>
<dbReference type="PANTHER" id="PTHR33841:SF5">
    <property type="entry name" value="DNA METHYLASE (MODIFICATION METHYLASE) (METHYLTRANSFERASE)-RELATED"/>
    <property type="match status" value="1"/>
</dbReference>
<name>A0A7C8FLN1_9MICO</name>
<sequence length="246" mass="27231">MRAHNDAEAGESLVRSRQRVIEHGEVFTPRWLVRDMVDLVVDEATRADARFLEPACGSGNFLVEVLERRLDAMRGRYRCSPFEHRHASLLGLMCLYGIELLPDNVAECRANLLDVFRAGLGLGPDDEWARAARTVLAANIVQGDALKMQTVDGRPIEFAEWAYLGRGKFQRRDFAYKDLTQRSLAGGTLFDQFDEDELFAPVRSHPVMTVGDLAAMGEERSVTAPVTASDRTSPACTSATAAESGR</sequence>
<protein>
    <submittedName>
        <fullName evidence="6">N-6 DNA methylase</fullName>
    </submittedName>
</protein>
<evidence type="ECO:0000256" key="2">
    <source>
        <dbReference type="ARBA" id="ARBA00022679"/>
    </source>
</evidence>
<dbReference type="InterPro" id="IPR029063">
    <property type="entry name" value="SAM-dependent_MTases_sf"/>
</dbReference>
<gene>
    <name evidence="6" type="ORF">F8O02_01070</name>
</gene>
<dbReference type="SUPFAM" id="SSF53335">
    <property type="entry name" value="S-adenosyl-L-methionine-dependent methyltransferases"/>
    <property type="match status" value="1"/>
</dbReference>
<dbReference type="InterPro" id="IPR003356">
    <property type="entry name" value="DNA_methylase_A-5"/>
</dbReference>
<evidence type="ECO:0000313" key="6">
    <source>
        <dbReference type="EMBL" id="KAB1633553.1"/>
    </source>
</evidence>
<dbReference type="OrthoDB" id="4280289at2"/>
<feature type="region of interest" description="Disordered" evidence="4">
    <location>
        <begin position="221"/>
        <end position="246"/>
    </location>
</feature>
<evidence type="ECO:0000256" key="1">
    <source>
        <dbReference type="ARBA" id="ARBA00022603"/>
    </source>
</evidence>
<dbReference type="PANTHER" id="PTHR33841">
    <property type="entry name" value="DNA METHYLTRANSFERASE YEEA-RELATED"/>
    <property type="match status" value="1"/>
</dbReference>
<dbReference type="InterPro" id="IPR050953">
    <property type="entry name" value="N4_N6_ade-DNA_methylase"/>
</dbReference>
<comment type="caution">
    <text evidence="6">The sequence shown here is derived from an EMBL/GenBank/DDBJ whole genome shotgun (WGS) entry which is preliminary data.</text>
</comment>
<accession>A0A7C8FLN1</accession>
<proteinExistence type="predicted"/>
<dbReference type="GO" id="GO:0032259">
    <property type="term" value="P:methylation"/>
    <property type="evidence" value="ECO:0007669"/>
    <property type="project" value="UniProtKB-KW"/>
</dbReference>
<dbReference type="RefSeq" id="WP_158035331.1">
    <property type="nucleotide sequence ID" value="NZ_BAAAZV010000006.1"/>
</dbReference>